<feature type="binding site" evidence="4">
    <location>
        <position position="353"/>
    </location>
    <ligand>
        <name>alpha-maltose 1-phosphate</name>
        <dbReference type="ChEBI" id="CHEBI:63576"/>
    </ligand>
</feature>
<organism evidence="7 8">
    <name type="scientific">Leptospirillum ferrooxidans (strain C2-3)</name>
    <dbReference type="NCBI Taxonomy" id="1162668"/>
    <lineage>
        <taxon>Bacteria</taxon>
        <taxon>Pseudomonadati</taxon>
        <taxon>Nitrospirota</taxon>
        <taxon>Nitrospiria</taxon>
        <taxon>Nitrospirales</taxon>
        <taxon>Nitrospiraceae</taxon>
        <taxon>Leptospirillum</taxon>
    </lineage>
</organism>
<dbReference type="InterPro" id="IPR049171">
    <property type="entry name" value="GLGE_C"/>
</dbReference>
<protein>
    <recommendedName>
        <fullName evidence="4">Alpha-1,4-glucan:maltose-1-phosphate maltosyltransferase</fullName>
        <shortName evidence="4">GMPMT</shortName>
        <ecNumber evidence="4">2.4.99.16</ecNumber>
    </recommendedName>
    <alternativeName>
        <fullName evidence="4">(1-&gt;4)-alpha-D-glucan:maltose-1-phosphate alpha-D-maltosyltransferase</fullName>
    </alternativeName>
</protein>
<sequence>MMDVNGGLPIVKGDKPSCRVVIERVEPRIDCGGYPVKRHSGESLTVSADIFADGQDPLRVLLEYCCSGAGTWQSELMTPLGNDRWSASLTLPEMGLVHFRISGWIDEYAAFSDRIVKKFQAGQETDLEYAELILLIRKTAERSSDSERLMAWAERVHGELNPEKRLHIATEQEMILFASMFPDPAEVARTTADFKVLVERERASVGAWYEFFPRSASPDSKRSGTIKDAIGRLPEIASMGFDVIYPGPLTPIGSAFRKGANNSPKCLPGDPGSPWAIGSSTGGHMSIHPDLGSMEDFSELVATAKSLGMEIAMELALQCSPDHPYVKDHPEWFRKRPDGSIHYAENPPKKYQDIYPFDFHCDQWKALWEEILAIVLFWGEKGVRAFRVDNPHTKPFAFWEWLLENARKSYPDMVFLAEAFTRPNVMYQLAKVGFSQSYTYFTWRNSKREIIEYVTELTTAPVKDFFRPNFWPNTPDILHEYLQKGGPPAFVIRLVLAATFSSSYGIFGPAYERCESQPISEGSEEYLDSEKYEIRHWGPKPPFDISGVISSINRFRRSYPALLKNEGIRFLPIDNDQMLAYLKPGPSGSPDVIVLVTLDPHAPVEGTLAYHPDGSGNAFRLKNLMDDSFSEWTGRSHFIRIDPSVTPFMIFAREG</sequence>
<evidence type="ECO:0000259" key="6">
    <source>
        <dbReference type="Pfam" id="PF21702"/>
    </source>
</evidence>
<dbReference type="EMBL" id="AP012342">
    <property type="protein sequence ID" value="BAM06739.1"/>
    <property type="molecule type" value="Genomic_DNA"/>
</dbReference>
<dbReference type="Gene3D" id="1.20.58.80">
    <property type="entry name" value="Phosphotransferase system, lactose/cellobiose-type IIA subunit"/>
    <property type="match status" value="1"/>
</dbReference>
<proteinExistence type="inferred from homology"/>
<feature type="binding site" evidence="4">
    <location>
        <position position="318"/>
    </location>
    <ligand>
        <name>alpha-maltose 1-phosphate</name>
        <dbReference type="ChEBI" id="CHEBI:63576"/>
    </ligand>
</feature>
<dbReference type="InterPro" id="IPR013780">
    <property type="entry name" value="Glyco_hydro_b"/>
</dbReference>
<feature type="active site" description="Proton donor" evidence="4">
    <location>
        <position position="418"/>
    </location>
</feature>
<dbReference type="AlphaFoldDB" id="I0IN90"/>
<feature type="domain" description="Alpha-1,4-glucan:maltose-1-phosphate maltosyltransferase C-terminal" evidence="6">
    <location>
        <begin position="570"/>
        <end position="651"/>
    </location>
</feature>
<accession>I0IN90</accession>
<gene>
    <name evidence="4" type="primary">glgE</name>
    <name evidence="7" type="ordered locus">LFE_1036</name>
</gene>
<dbReference type="Gene3D" id="2.60.40.10">
    <property type="entry name" value="Immunoglobulins"/>
    <property type="match status" value="1"/>
</dbReference>
<dbReference type="HAMAP" id="MF_02124">
    <property type="entry name" value="GlgE"/>
    <property type="match status" value="1"/>
</dbReference>
<dbReference type="GO" id="GO:0004553">
    <property type="term" value="F:hydrolase activity, hydrolyzing O-glycosyl compounds"/>
    <property type="evidence" value="ECO:0007669"/>
    <property type="project" value="InterPro"/>
</dbReference>
<dbReference type="InterPro" id="IPR021828">
    <property type="entry name" value="GlgE_dom_N/S"/>
</dbReference>
<feature type="binding site" evidence="4">
    <location>
        <begin position="531"/>
        <end position="532"/>
    </location>
    <ligand>
        <name>alpha-maltose 1-phosphate</name>
        <dbReference type="ChEBI" id="CHEBI:63576"/>
    </ligand>
</feature>
<feature type="active site" description="Nucleophile" evidence="4">
    <location>
        <position position="389"/>
    </location>
</feature>
<comment type="subunit">
    <text evidence="4">Homodimer.</text>
</comment>
<dbReference type="HOGENOM" id="CLU_015798_0_0_0"/>
<dbReference type="GO" id="GO:0016758">
    <property type="term" value="F:hexosyltransferase activity"/>
    <property type="evidence" value="ECO:0007669"/>
    <property type="project" value="UniProtKB-UniRule"/>
</dbReference>
<keyword evidence="8" id="KW-1185">Reference proteome</keyword>
<reference evidence="8" key="2">
    <citation type="submission" date="2012-03" db="EMBL/GenBank/DDBJ databases">
        <title>The complete genome sequence of the pioneer microbe on fresh volcanic deposit, Leptospirillum ferrooxidans strain C2-3.</title>
        <authorList>
            <person name="Fujimura R."/>
            <person name="Sato Y."/>
            <person name="Nishizawa T."/>
            <person name="Nanba K."/>
            <person name="Oshima K."/>
            <person name="Hattori M."/>
            <person name="Kamijo T."/>
            <person name="Ohta H."/>
        </authorList>
    </citation>
    <scope>NUCLEOTIDE SEQUENCE [LARGE SCALE GENOMIC DNA]</scope>
    <source>
        <strain evidence="8">C2-3</strain>
    </source>
</reference>
<comment type="catalytic activity">
    <reaction evidence="4">
        <text>alpha-maltose 1-phosphate + [(1-&gt;4)-alpha-D-glucosyl](n) = [(1-&gt;4)-alpha-D-glucosyl](n+2) + phosphate</text>
        <dbReference type="Rhea" id="RHEA:42692"/>
        <dbReference type="Rhea" id="RHEA-COMP:9584"/>
        <dbReference type="Rhea" id="RHEA-COMP:10183"/>
        <dbReference type="ChEBI" id="CHEBI:15444"/>
        <dbReference type="ChEBI" id="CHEBI:43474"/>
        <dbReference type="ChEBI" id="CHEBI:63576"/>
        <dbReference type="EC" id="2.4.99.16"/>
    </reaction>
</comment>
<evidence type="ECO:0000259" key="5">
    <source>
        <dbReference type="Pfam" id="PF11896"/>
    </source>
</evidence>
<dbReference type="PATRIC" id="fig|1162668.3.peg.1204"/>
<evidence type="ECO:0000256" key="3">
    <source>
        <dbReference type="ARBA" id="ARBA00023277"/>
    </source>
</evidence>
<keyword evidence="2 4" id="KW-0808">Transferase</keyword>
<dbReference type="GO" id="GO:0030979">
    <property type="term" value="P:alpha-glucan biosynthetic process"/>
    <property type="evidence" value="ECO:0007669"/>
    <property type="project" value="UniProtKB-UniRule"/>
</dbReference>
<name>I0IN90_LEPFC</name>
<dbReference type="PANTHER" id="PTHR47786">
    <property type="entry name" value="ALPHA-1,4-GLUCAN:MALTOSE-1-PHOSPHATE MALTOSYLTRANSFERASE"/>
    <property type="match status" value="1"/>
</dbReference>
<evidence type="ECO:0000256" key="4">
    <source>
        <dbReference type="HAMAP-Rule" id="MF_02124"/>
    </source>
</evidence>
<dbReference type="Proteomes" id="UP000007382">
    <property type="component" value="Chromosome"/>
</dbReference>
<dbReference type="KEGG" id="lfc:LFE_1036"/>
<evidence type="ECO:0000256" key="2">
    <source>
        <dbReference type="ARBA" id="ARBA00022679"/>
    </source>
</evidence>
<dbReference type="PANTHER" id="PTHR47786:SF2">
    <property type="entry name" value="GLYCOSYL HYDROLASE FAMILY 13 CATALYTIC DOMAIN-CONTAINING PROTEIN"/>
    <property type="match status" value="1"/>
</dbReference>
<evidence type="ECO:0000313" key="7">
    <source>
        <dbReference type="EMBL" id="BAM06739.1"/>
    </source>
</evidence>
<dbReference type="Gene3D" id="2.60.40.1180">
    <property type="entry name" value="Golgi alpha-mannosidase II"/>
    <property type="match status" value="1"/>
</dbReference>
<evidence type="ECO:0000313" key="8">
    <source>
        <dbReference type="Proteomes" id="UP000007382"/>
    </source>
</evidence>
<feature type="binding site" evidence="4">
    <location>
        <position position="390"/>
    </location>
    <ligand>
        <name>alpha-maltose 1-phosphate</name>
        <dbReference type="ChEBI" id="CHEBI:63576"/>
    </ligand>
</feature>
<dbReference type="Pfam" id="PF21702">
    <property type="entry name" value="GLGE_C"/>
    <property type="match status" value="1"/>
</dbReference>
<dbReference type="InterPro" id="IPR026585">
    <property type="entry name" value="GlgE"/>
</dbReference>
<dbReference type="InterPro" id="IPR013783">
    <property type="entry name" value="Ig-like_fold"/>
</dbReference>
<reference evidence="7 8" key="1">
    <citation type="journal article" date="2012" name="J. Bacteriol.">
        <title>Complete Genome Sequence of Leptospirillum ferrooxidans Strain C2-3, Isolated from a Fresh Volcanic Ash Deposit on the Island of Miyake, Japan.</title>
        <authorList>
            <person name="Fujimura R."/>
            <person name="Sato Y."/>
            <person name="Nishizawa T."/>
            <person name="Oshima K."/>
            <person name="Kim S.-W."/>
            <person name="Hattori M."/>
            <person name="Kamijo T."/>
            <person name="Ohta H."/>
        </authorList>
    </citation>
    <scope>NUCLEOTIDE SEQUENCE [LARGE SCALE GENOMIC DNA]</scope>
    <source>
        <strain evidence="7 8">C2-3</strain>
    </source>
</reference>
<evidence type="ECO:0000256" key="1">
    <source>
        <dbReference type="ARBA" id="ARBA00022676"/>
    </source>
</evidence>
<dbReference type="RefSeq" id="WP_014449230.1">
    <property type="nucleotide sequence ID" value="NC_017094.1"/>
</dbReference>
<dbReference type="Gene3D" id="3.20.20.80">
    <property type="entry name" value="Glycosidases"/>
    <property type="match status" value="1"/>
</dbReference>
<dbReference type="STRING" id="1162668.LFE_1036"/>
<feature type="domain" description="Alpha-1,4-glucan:maltose-1-phosphate maltosyltransferase" evidence="5">
    <location>
        <begin position="19"/>
        <end position="200"/>
    </location>
</feature>
<dbReference type="Pfam" id="PF11896">
    <property type="entry name" value="GlgE_dom_N_S"/>
    <property type="match status" value="1"/>
</dbReference>
<keyword evidence="1 4" id="KW-0328">Glycosyltransferase</keyword>
<dbReference type="InterPro" id="IPR017853">
    <property type="entry name" value="GH"/>
</dbReference>
<keyword evidence="3 4" id="KW-0119">Carbohydrate metabolism</keyword>
<dbReference type="eggNOG" id="COG0366">
    <property type="taxonomic scope" value="Bacteria"/>
</dbReference>
<feature type="binding site" evidence="4">
    <location>
        <position position="258"/>
    </location>
    <ligand>
        <name>alpha-maltose 1-phosphate</name>
        <dbReference type="ChEBI" id="CHEBI:63576"/>
    </ligand>
</feature>
<comment type="similarity">
    <text evidence="4">Belongs to the glycosyl hydrolase 13 family. GlgE subfamily.</text>
</comment>
<dbReference type="EC" id="2.4.99.16" evidence="4"/>
<dbReference type="SUPFAM" id="SSF51445">
    <property type="entry name" value="(Trans)glycosidases"/>
    <property type="match status" value="1"/>
</dbReference>
<feature type="site" description="Transition state stabilizer" evidence="4">
    <location>
        <position position="476"/>
    </location>
</feature>
<dbReference type="CDD" id="cd11344">
    <property type="entry name" value="AmyAc_GlgE_like"/>
    <property type="match status" value="1"/>
</dbReference>
<comment type="function">
    <text evidence="4">Maltosyltransferase that uses maltose 1-phosphate (M1P) as the sugar donor to elongate linear or branched alpha-(1-&gt;4)-glucans. Is involved in a branched alpha-glucan biosynthetic pathway from trehalose, together with TreS, Mak and GlgB.</text>
</comment>